<proteinExistence type="predicted"/>
<protein>
    <recommendedName>
        <fullName evidence="1">DUF8094 domain-containing protein</fullName>
    </recommendedName>
</protein>
<name>A0AB39RDK6_9ACTN</name>
<dbReference type="RefSeq" id="WP_369246166.1">
    <property type="nucleotide sequence ID" value="NZ_CP163443.1"/>
</dbReference>
<dbReference type="Pfam" id="PF26366">
    <property type="entry name" value="DUF8094"/>
    <property type="match status" value="1"/>
</dbReference>
<evidence type="ECO:0000313" key="2">
    <source>
        <dbReference type="EMBL" id="XDQ52900.1"/>
    </source>
</evidence>
<gene>
    <name evidence="2" type="ORF">AB5J53_15120</name>
</gene>
<sequence>MSRDRAGRSPRRLRSPNRLNQFALATGTVTVLSLTASGCVVVHGEREVVPAATRAEAARALKDFTTAYNKADKEYDSSQDADRVAGPLADIDGAKLKAGHKNNPGGNPAPSPLKFSDAKFVIPEKAGWPRWFVADTAANKGLPTSRWLLVFTRGSADDVWQVSYLTVLAADDVPTFKKDDAGWAEPVTADDAALAIQPEKLSRSYATYLKAGGDTFAAGTHTSQWRAQRKKFAIKPGLARQYIDEPLTSGDYAPVGLRTTDGGALVFFTTHRYEKQTAATGTEIPTPSADVQALTTGEIKQSLTLEFISNQAALDPPKNAAGKGVAILGRIEGLTGAKGE</sequence>
<reference evidence="2" key="1">
    <citation type="submission" date="2024-07" db="EMBL/GenBank/DDBJ databases">
        <authorList>
            <person name="Yu S.T."/>
        </authorList>
    </citation>
    <scope>NUCLEOTIDE SEQUENCE</scope>
    <source>
        <strain evidence="2">R41</strain>
    </source>
</reference>
<dbReference type="AlphaFoldDB" id="A0AB39RDK6"/>
<dbReference type="EMBL" id="CP163443">
    <property type="protein sequence ID" value="XDQ52900.1"/>
    <property type="molecule type" value="Genomic_DNA"/>
</dbReference>
<accession>A0AB39RDK6</accession>
<organism evidence="2">
    <name type="scientific">Streptomyces sp. R41</name>
    <dbReference type="NCBI Taxonomy" id="3238632"/>
    <lineage>
        <taxon>Bacteria</taxon>
        <taxon>Bacillati</taxon>
        <taxon>Actinomycetota</taxon>
        <taxon>Actinomycetes</taxon>
        <taxon>Kitasatosporales</taxon>
        <taxon>Streptomycetaceae</taxon>
        <taxon>Streptomyces</taxon>
    </lineage>
</organism>
<evidence type="ECO:0000259" key="1">
    <source>
        <dbReference type="Pfam" id="PF26366"/>
    </source>
</evidence>
<feature type="domain" description="DUF8094" evidence="1">
    <location>
        <begin position="48"/>
        <end position="339"/>
    </location>
</feature>
<dbReference type="InterPro" id="IPR058407">
    <property type="entry name" value="DUF8094"/>
</dbReference>